<dbReference type="InterPro" id="IPR012340">
    <property type="entry name" value="NA-bd_OB-fold"/>
</dbReference>
<dbReference type="SMART" id="SM00278">
    <property type="entry name" value="HhH1"/>
    <property type="match status" value="2"/>
</dbReference>
<keyword evidence="10" id="KW-1185">Reference proteome</keyword>
<dbReference type="CDD" id="cd14332">
    <property type="entry name" value="UBA_RuvA_C"/>
    <property type="match status" value="1"/>
</dbReference>
<dbReference type="GO" id="GO:0006310">
    <property type="term" value="P:DNA recombination"/>
    <property type="evidence" value="ECO:0007669"/>
    <property type="project" value="UniProtKB-UniRule"/>
</dbReference>
<feature type="region of interest" description="Disordered" evidence="7">
    <location>
        <begin position="143"/>
        <end position="164"/>
    </location>
</feature>
<keyword evidence="5 6" id="KW-0234">DNA repair</keyword>
<feature type="region of interest" description="Domain III" evidence="6">
    <location>
        <begin position="154"/>
        <end position="211"/>
    </location>
</feature>
<evidence type="ECO:0000256" key="3">
    <source>
        <dbReference type="ARBA" id="ARBA00023125"/>
    </source>
</evidence>
<evidence type="ECO:0000256" key="4">
    <source>
        <dbReference type="ARBA" id="ARBA00023172"/>
    </source>
</evidence>
<dbReference type="SUPFAM" id="SSF50249">
    <property type="entry name" value="Nucleic acid-binding proteins"/>
    <property type="match status" value="1"/>
</dbReference>
<dbReference type="InterPro" id="IPR011114">
    <property type="entry name" value="RuvA_C"/>
</dbReference>
<feature type="domain" description="Helix-hairpin-helix DNA-binding motif class 1" evidence="8">
    <location>
        <begin position="73"/>
        <end position="92"/>
    </location>
</feature>
<evidence type="ECO:0000256" key="6">
    <source>
        <dbReference type="HAMAP-Rule" id="MF_00031"/>
    </source>
</evidence>
<dbReference type="InterPro" id="IPR000085">
    <property type="entry name" value="RuvA"/>
</dbReference>
<evidence type="ECO:0000259" key="8">
    <source>
        <dbReference type="SMART" id="SM00278"/>
    </source>
</evidence>
<proteinExistence type="inferred from homology"/>
<evidence type="ECO:0000256" key="5">
    <source>
        <dbReference type="ARBA" id="ARBA00023204"/>
    </source>
</evidence>
<organism evidence="9 10">
    <name type="scientific">Futiania mangrovi</name>
    <dbReference type="NCBI Taxonomy" id="2959716"/>
    <lineage>
        <taxon>Bacteria</taxon>
        <taxon>Pseudomonadati</taxon>
        <taxon>Pseudomonadota</taxon>
        <taxon>Alphaproteobacteria</taxon>
        <taxon>Futianiales</taxon>
        <taxon>Futianiaceae</taxon>
        <taxon>Futiania</taxon>
    </lineage>
</organism>
<dbReference type="HAMAP" id="MF_00031">
    <property type="entry name" value="DNA_HJ_migration_RuvA"/>
    <property type="match status" value="1"/>
</dbReference>
<dbReference type="InterPro" id="IPR036267">
    <property type="entry name" value="RuvA_C_sf"/>
</dbReference>
<dbReference type="GO" id="GO:0009378">
    <property type="term" value="F:four-way junction helicase activity"/>
    <property type="evidence" value="ECO:0007669"/>
    <property type="project" value="InterPro"/>
</dbReference>
<dbReference type="SUPFAM" id="SSF46929">
    <property type="entry name" value="DNA helicase RuvA subunit, C-terminal domain"/>
    <property type="match status" value="1"/>
</dbReference>
<dbReference type="SUPFAM" id="SSF47781">
    <property type="entry name" value="RuvA domain 2-like"/>
    <property type="match status" value="1"/>
</dbReference>
<dbReference type="NCBIfam" id="TIGR00084">
    <property type="entry name" value="ruvA"/>
    <property type="match status" value="1"/>
</dbReference>
<dbReference type="Pfam" id="PF14520">
    <property type="entry name" value="HHH_5"/>
    <property type="match status" value="1"/>
</dbReference>
<comment type="function">
    <text evidence="6">The RuvA-RuvB-RuvC complex processes Holliday junction (HJ) DNA during genetic recombination and DNA repair, while the RuvA-RuvB complex plays an important role in the rescue of blocked DNA replication forks via replication fork reversal (RFR). RuvA specifically binds to HJ cruciform DNA, conferring on it an open structure. The RuvB hexamer acts as an ATP-dependent pump, pulling dsDNA into and through the RuvAB complex. HJ branch migration allows RuvC to scan DNA until it finds its consensus sequence, where it cleaves and resolves the cruciform DNA.</text>
</comment>
<dbReference type="GO" id="GO:0000400">
    <property type="term" value="F:four-way junction DNA binding"/>
    <property type="evidence" value="ECO:0007669"/>
    <property type="project" value="UniProtKB-UniRule"/>
</dbReference>
<feature type="region of interest" description="Domain I" evidence="6">
    <location>
        <begin position="1"/>
        <end position="64"/>
    </location>
</feature>
<evidence type="ECO:0000256" key="1">
    <source>
        <dbReference type="ARBA" id="ARBA00022490"/>
    </source>
</evidence>
<keyword evidence="2 6" id="KW-0227">DNA damage</keyword>
<evidence type="ECO:0000313" key="9">
    <source>
        <dbReference type="EMBL" id="MCP1334888.1"/>
    </source>
</evidence>
<comment type="similarity">
    <text evidence="6">Belongs to the RuvA family.</text>
</comment>
<dbReference type="InterPro" id="IPR013849">
    <property type="entry name" value="DNA_helicase_Holl-junc_RuvA_I"/>
</dbReference>
<dbReference type="InterPro" id="IPR010994">
    <property type="entry name" value="RuvA_2-like"/>
</dbReference>
<protein>
    <recommendedName>
        <fullName evidence="6">Holliday junction branch migration complex subunit RuvA</fullName>
    </recommendedName>
</protein>
<gene>
    <name evidence="6 9" type="primary">ruvA</name>
    <name evidence="9" type="ORF">NJQ99_00525</name>
</gene>
<dbReference type="Gene3D" id="1.10.8.10">
    <property type="entry name" value="DNA helicase RuvA subunit, C-terminal domain"/>
    <property type="match status" value="1"/>
</dbReference>
<dbReference type="GO" id="GO:0005524">
    <property type="term" value="F:ATP binding"/>
    <property type="evidence" value="ECO:0007669"/>
    <property type="project" value="InterPro"/>
</dbReference>
<reference evidence="9" key="1">
    <citation type="submission" date="2022-06" db="EMBL/GenBank/DDBJ databases">
        <title>Isolation and Genomics of Futiania mangrovii gen. nov., sp. nov., a Rare and Metabolically-versatile member in the Class Alphaproteobacteria.</title>
        <authorList>
            <person name="Liu L."/>
            <person name="Huang W.-C."/>
            <person name="Pan J."/>
            <person name="Li J."/>
            <person name="Huang Y."/>
            <person name="Du H."/>
            <person name="Liu Y."/>
            <person name="Li M."/>
        </authorList>
    </citation>
    <scope>NUCLEOTIDE SEQUENCE</scope>
    <source>
        <strain evidence="9">FT118</strain>
    </source>
</reference>
<sequence>MIGLLRGAIEAVDGDSVLIDVNGVGYIVHVSARTLQALPRTGAPATLFVETQVREDAITLYGFATQAEKAWFRKLTSVQGVGARVALAVLGTLRPDELTAAIALQDKTAVVRAPGVGPKLAQRIVNELKDKALPESLAALTRAPVPEGAGAPAPNAGDLDTEETARRDAMSALVNLGYALADANRAVLAAWGTGAREVDGLIRGALKELAR</sequence>
<keyword evidence="1 6" id="KW-0963">Cytoplasm</keyword>
<dbReference type="GO" id="GO:0048476">
    <property type="term" value="C:Holliday junction resolvase complex"/>
    <property type="evidence" value="ECO:0007669"/>
    <property type="project" value="UniProtKB-UniRule"/>
</dbReference>
<comment type="caution">
    <text evidence="6">Lacks conserved residue(s) required for the propagation of feature annotation.</text>
</comment>
<feature type="compositionally biased region" description="Low complexity" evidence="7">
    <location>
        <begin position="143"/>
        <end position="157"/>
    </location>
</feature>
<keyword evidence="3 6" id="KW-0238">DNA-binding</keyword>
<name>A0A9J6PB37_9PROT</name>
<dbReference type="GO" id="GO:0005737">
    <property type="term" value="C:cytoplasm"/>
    <property type="evidence" value="ECO:0007669"/>
    <property type="project" value="UniProtKB-SubCell"/>
</dbReference>
<dbReference type="GO" id="GO:0009379">
    <property type="term" value="C:Holliday junction helicase complex"/>
    <property type="evidence" value="ECO:0007669"/>
    <property type="project" value="InterPro"/>
</dbReference>
<comment type="subunit">
    <text evidence="6">Homotetramer. Forms an RuvA(8)-RuvB(12)-Holliday junction (HJ) complex. HJ DNA is sandwiched between 2 RuvA tetramers; dsDNA enters through RuvA and exits via RuvB. An RuvB hexamer assembles on each DNA strand where it exits the tetramer. Each RuvB hexamer is contacted by two RuvA subunits (via domain III) on 2 adjacent RuvB subunits; this complex drives branch migration. In the full resolvosome a probable DNA-RuvA(4)-RuvB(12)-RuvC(2) complex forms which resolves the HJ.</text>
</comment>
<dbReference type="GO" id="GO:0006281">
    <property type="term" value="P:DNA repair"/>
    <property type="evidence" value="ECO:0007669"/>
    <property type="project" value="UniProtKB-UniRule"/>
</dbReference>
<evidence type="ECO:0000313" key="10">
    <source>
        <dbReference type="Proteomes" id="UP001055804"/>
    </source>
</evidence>
<dbReference type="Gene3D" id="2.40.50.140">
    <property type="entry name" value="Nucleic acid-binding proteins"/>
    <property type="match status" value="1"/>
</dbReference>
<comment type="domain">
    <text evidence="6">Has three domains with a flexible linker between the domains II and III and assumes an 'L' shape. Domain III is highly mobile and contacts RuvB.</text>
</comment>
<keyword evidence="4 6" id="KW-0233">DNA recombination</keyword>
<dbReference type="EMBL" id="JAMZFT010000001">
    <property type="protein sequence ID" value="MCP1334888.1"/>
    <property type="molecule type" value="Genomic_DNA"/>
</dbReference>
<dbReference type="Gene3D" id="1.10.150.20">
    <property type="entry name" value="5' to 3' exonuclease, C-terminal subdomain"/>
    <property type="match status" value="1"/>
</dbReference>
<dbReference type="InterPro" id="IPR003583">
    <property type="entry name" value="Hlx-hairpin-Hlx_DNA-bd_motif"/>
</dbReference>
<dbReference type="AlphaFoldDB" id="A0A9J6PB37"/>
<feature type="domain" description="Helix-hairpin-helix DNA-binding motif class 1" evidence="8">
    <location>
        <begin position="108"/>
        <end position="127"/>
    </location>
</feature>
<evidence type="ECO:0000256" key="7">
    <source>
        <dbReference type="SAM" id="MobiDB-lite"/>
    </source>
</evidence>
<accession>A0A9J6PB37</accession>
<dbReference type="Pfam" id="PF01330">
    <property type="entry name" value="RuvA_N"/>
    <property type="match status" value="1"/>
</dbReference>
<dbReference type="RefSeq" id="WP_269330853.1">
    <property type="nucleotide sequence ID" value="NZ_JAMZFT010000001.1"/>
</dbReference>
<comment type="subcellular location">
    <subcellularLocation>
        <location evidence="6">Cytoplasm</location>
    </subcellularLocation>
</comment>
<evidence type="ECO:0000256" key="2">
    <source>
        <dbReference type="ARBA" id="ARBA00022763"/>
    </source>
</evidence>
<comment type="caution">
    <text evidence="9">The sequence shown here is derived from an EMBL/GenBank/DDBJ whole genome shotgun (WGS) entry which is preliminary data.</text>
</comment>
<dbReference type="Pfam" id="PF07499">
    <property type="entry name" value="RuvA_C"/>
    <property type="match status" value="1"/>
</dbReference>
<dbReference type="Proteomes" id="UP001055804">
    <property type="component" value="Unassembled WGS sequence"/>
</dbReference>